<proteinExistence type="predicted"/>
<dbReference type="EMBL" id="CP019630">
    <property type="protein sequence ID" value="AQQ04821.1"/>
    <property type="molecule type" value="Genomic_DNA"/>
</dbReference>
<accession>A0ABM6I374</accession>
<keyword evidence="2" id="KW-1185">Reference proteome</keyword>
<organism evidence="1 2">
    <name type="scientific">Roseibium algicola</name>
    <dbReference type="NCBI Taxonomy" id="2857014"/>
    <lineage>
        <taxon>Bacteria</taxon>
        <taxon>Pseudomonadati</taxon>
        <taxon>Pseudomonadota</taxon>
        <taxon>Alphaproteobacteria</taxon>
        <taxon>Hyphomicrobiales</taxon>
        <taxon>Stappiaceae</taxon>
        <taxon>Roseibium</taxon>
    </lineage>
</organism>
<protein>
    <submittedName>
        <fullName evidence="1">Uncharacterized protein</fullName>
    </submittedName>
</protein>
<dbReference type="Proteomes" id="UP000188174">
    <property type="component" value="Chromosome"/>
</dbReference>
<sequence>MVSSLDQRAANRERSNARWVIDFRLSGHPVCVPLNAGSLTLLLPVLQVSLVKETSSLQEISNTGFYPSETMDKGSPRKPSNCFGIYFFF</sequence>
<dbReference type="RefSeq" id="WP_077291697.1">
    <property type="nucleotide sequence ID" value="NZ_CP019630.1"/>
</dbReference>
<name>A0ABM6I374_9HYPH</name>
<evidence type="ECO:0000313" key="1">
    <source>
        <dbReference type="EMBL" id="AQQ04821.1"/>
    </source>
</evidence>
<reference evidence="1 2" key="1">
    <citation type="submission" date="2017-02" db="EMBL/GenBank/DDBJ databases">
        <authorList>
            <person name="Jeong S."/>
        </authorList>
    </citation>
    <scope>NUCLEOTIDE SEQUENCE [LARGE SCALE GENOMIC DNA]</scope>
    <source>
        <strain evidence="1 2">RMAR6-6</strain>
    </source>
</reference>
<gene>
    <name evidence="1" type="ORF">B0E33_15650</name>
</gene>
<evidence type="ECO:0000313" key="2">
    <source>
        <dbReference type="Proteomes" id="UP000188174"/>
    </source>
</evidence>